<dbReference type="InterPro" id="IPR001633">
    <property type="entry name" value="EAL_dom"/>
</dbReference>
<dbReference type="PROSITE" id="PS50887">
    <property type="entry name" value="GGDEF"/>
    <property type="match status" value="1"/>
</dbReference>
<dbReference type="Pfam" id="PF00563">
    <property type="entry name" value="EAL"/>
    <property type="match status" value="1"/>
</dbReference>
<dbReference type="InterPro" id="IPR029787">
    <property type="entry name" value="Nucleotide_cyclase"/>
</dbReference>
<dbReference type="RefSeq" id="WP_133119115.1">
    <property type="nucleotide sequence ID" value="NZ_BLKS01000001.1"/>
</dbReference>
<dbReference type="PANTHER" id="PTHR44757:SF2">
    <property type="entry name" value="BIOFILM ARCHITECTURE MAINTENANCE PROTEIN MBAA"/>
    <property type="match status" value="1"/>
</dbReference>
<comment type="caution">
    <text evidence="4">The sequence shown here is derived from an EMBL/GenBank/DDBJ whole genome shotgun (WGS) entry which is preliminary data.</text>
</comment>
<feature type="transmembrane region" description="Helical" evidence="1">
    <location>
        <begin position="195"/>
        <end position="217"/>
    </location>
</feature>
<keyword evidence="1" id="KW-0812">Transmembrane</keyword>
<evidence type="ECO:0000256" key="1">
    <source>
        <dbReference type="SAM" id="Phobius"/>
    </source>
</evidence>
<feature type="transmembrane region" description="Helical" evidence="1">
    <location>
        <begin position="229"/>
        <end position="245"/>
    </location>
</feature>
<dbReference type="EMBL" id="PDCP01000049">
    <property type="protein sequence ID" value="PEG35202.1"/>
    <property type="molecule type" value="Genomic_DNA"/>
</dbReference>
<keyword evidence="1" id="KW-1133">Transmembrane helix</keyword>
<evidence type="ECO:0000259" key="3">
    <source>
        <dbReference type="PROSITE" id="PS50887"/>
    </source>
</evidence>
<dbReference type="Gene3D" id="3.20.20.450">
    <property type="entry name" value="EAL domain"/>
    <property type="match status" value="1"/>
</dbReference>
<feature type="transmembrane region" description="Helical" evidence="1">
    <location>
        <begin position="65"/>
        <end position="86"/>
    </location>
</feature>
<evidence type="ECO:0000313" key="4">
    <source>
        <dbReference type="EMBL" id="PEG35202.1"/>
    </source>
</evidence>
<dbReference type="InterPro" id="IPR000160">
    <property type="entry name" value="GGDEF_dom"/>
</dbReference>
<gene>
    <name evidence="4" type="ORF">CQY20_22745</name>
</gene>
<feature type="domain" description="EAL" evidence="2">
    <location>
        <begin position="512"/>
        <end position="765"/>
    </location>
</feature>
<keyword evidence="5" id="KW-1185">Reference proteome</keyword>
<dbReference type="SMART" id="SM00052">
    <property type="entry name" value="EAL"/>
    <property type="match status" value="1"/>
</dbReference>
<dbReference type="InterPro" id="IPR052155">
    <property type="entry name" value="Biofilm_reg_signaling"/>
</dbReference>
<sequence length="790" mass="85404">MTKAAWMGVGAVAVGALFALSLMQQWGGYPTSSAVAEFGLLTLALFACACSALAAWTARDRQRRAWICLAVGLAGWAVGEVLWIVYSRVHDQPPFPSLADLGYLLFPIGAGLAMVLFPAGYSRHSRTRFVLDGVIVAGALFEICWVFVLRPVYNMGGTDVVELALSLTYPLADIAIITVALLVLTRARTGRRQTLALLTAGVLMMAVSDTAFVYLTAHGIYRSGYLSDIGWAAAFLTFSVAALISRSAPQTEVVVPPLPSPLTTWMPYIPITIAALVCIPTYLPTPGLGPIFLSSALLMGAVMARQFVVVRQNQQLLKMVADQAMRDTLTGLANRDLFNDRLMHAVQVHENDNQSVAVLSMDLDDFKLVNDSLGHPAGDALLVQAAERLLGCVRTSDTVARVGGDEFAVLMEGLPELCRLVAHRVVAAFEEPFVIDGQQLLMRPSVGLAVASAANPDLSADMLLKQADVAMYSAKRSKSGGLHTYTPDMALADPHEFELPTDSSEKSERGAAVRLLGELRHAVDHGDLTVYYQPKFDLRTGDVVGVEALVRWPHPKRGMLGPSHFLPLVRKRGLMRAVTDIVLTQALDDAAEWHSIGIGVPIAVNVFAPSLGDLDLPTHIASELAARNLSPEDLTIEITEDFLLDNIDRTRSVLERLRQRGIRIAIDDFGSGYSALRYLRELAIDEVKLDRHFIAPIRADARAAAVVRGVVDLAHVLGVTTVAEGVENVETAERLREFGCEVVQGFYYSPPVSAAAMMNMLASGRTNRASRLGLQLDAKPLQAPAVARSS</sequence>
<dbReference type="CDD" id="cd01949">
    <property type="entry name" value="GGDEF"/>
    <property type="match status" value="1"/>
</dbReference>
<feature type="transmembrane region" description="Helical" evidence="1">
    <location>
        <begin position="98"/>
        <end position="117"/>
    </location>
</feature>
<name>A0A2A7MTR2_MYCAG</name>
<accession>A0A2A7MTR2</accession>
<evidence type="ECO:0000313" key="5">
    <source>
        <dbReference type="Proteomes" id="UP000220914"/>
    </source>
</evidence>
<dbReference type="AlphaFoldDB" id="A0A2A7MTR2"/>
<reference evidence="4 5" key="1">
    <citation type="submission" date="2017-10" db="EMBL/GenBank/DDBJ databases">
        <title>The new phylogeny of genus Mycobacterium.</title>
        <authorList>
            <person name="Tortoli E."/>
            <person name="Trovato A."/>
            <person name="Cirillo D.M."/>
        </authorList>
    </citation>
    <scope>NUCLEOTIDE SEQUENCE [LARGE SCALE GENOMIC DNA]</scope>
    <source>
        <strain evidence="4 5">CCUG37673</strain>
    </source>
</reference>
<feature type="domain" description="GGDEF" evidence="3">
    <location>
        <begin position="354"/>
        <end position="489"/>
    </location>
</feature>
<dbReference type="PROSITE" id="PS50883">
    <property type="entry name" value="EAL"/>
    <property type="match status" value="1"/>
</dbReference>
<dbReference type="SMART" id="SM00267">
    <property type="entry name" value="GGDEF"/>
    <property type="match status" value="1"/>
</dbReference>
<dbReference type="NCBIfam" id="TIGR00254">
    <property type="entry name" value="GGDEF"/>
    <property type="match status" value="1"/>
</dbReference>
<dbReference type="InterPro" id="IPR035919">
    <property type="entry name" value="EAL_sf"/>
</dbReference>
<organism evidence="4 5">
    <name type="scientific">Mycolicibacterium agri</name>
    <name type="common">Mycobacterium agri</name>
    <dbReference type="NCBI Taxonomy" id="36811"/>
    <lineage>
        <taxon>Bacteria</taxon>
        <taxon>Bacillati</taxon>
        <taxon>Actinomycetota</taxon>
        <taxon>Actinomycetes</taxon>
        <taxon>Mycobacteriales</taxon>
        <taxon>Mycobacteriaceae</taxon>
        <taxon>Mycolicibacterium</taxon>
    </lineage>
</organism>
<keyword evidence="1" id="KW-0472">Membrane</keyword>
<dbReference type="Proteomes" id="UP000220914">
    <property type="component" value="Unassembled WGS sequence"/>
</dbReference>
<dbReference type="OrthoDB" id="23692at2"/>
<dbReference type="SUPFAM" id="SSF55073">
    <property type="entry name" value="Nucleotide cyclase"/>
    <property type="match status" value="1"/>
</dbReference>
<evidence type="ECO:0000259" key="2">
    <source>
        <dbReference type="PROSITE" id="PS50883"/>
    </source>
</evidence>
<feature type="transmembrane region" description="Helical" evidence="1">
    <location>
        <begin position="129"/>
        <end position="148"/>
    </location>
</feature>
<dbReference type="SUPFAM" id="SSF141868">
    <property type="entry name" value="EAL domain-like"/>
    <property type="match status" value="1"/>
</dbReference>
<feature type="transmembrane region" description="Helical" evidence="1">
    <location>
        <begin position="265"/>
        <end position="283"/>
    </location>
</feature>
<dbReference type="Pfam" id="PF00990">
    <property type="entry name" value="GGDEF"/>
    <property type="match status" value="1"/>
</dbReference>
<protein>
    <submittedName>
        <fullName evidence="4">GGDEF-domain containing protein</fullName>
    </submittedName>
</protein>
<dbReference type="PANTHER" id="PTHR44757">
    <property type="entry name" value="DIGUANYLATE CYCLASE DGCP"/>
    <property type="match status" value="1"/>
</dbReference>
<dbReference type="CDD" id="cd01948">
    <property type="entry name" value="EAL"/>
    <property type="match status" value="1"/>
</dbReference>
<feature type="transmembrane region" description="Helical" evidence="1">
    <location>
        <begin position="160"/>
        <end position="183"/>
    </location>
</feature>
<feature type="transmembrane region" description="Helical" evidence="1">
    <location>
        <begin position="39"/>
        <end position="58"/>
    </location>
</feature>
<dbReference type="InterPro" id="IPR043128">
    <property type="entry name" value="Rev_trsase/Diguanyl_cyclase"/>
</dbReference>
<proteinExistence type="predicted"/>
<dbReference type="Gene3D" id="3.30.70.270">
    <property type="match status" value="1"/>
</dbReference>